<feature type="signal peptide" evidence="1">
    <location>
        <begin position="1"/>
        <end position="24"/>
    </location>
</feature>
<dbReference type="NCBIfam" id="NF041636">
    <property type="entry name" value="slam_lipo"/>
    <property type="match status" value="1"/>
</dbReference>
<dbReference type="EMBL" id="AKKN01000003">
    <property type="protein sequence ID" value="EKT60956.1"/>
    <property type="molecule type" value="Genomic_DNA"/>
</dbReference>
<evidence type="ECO:0000313" key="5">
    <source>
        <dbReference type="Proteomes" id="UP000010290"/>
    </source>
</evidence>
<feature type="chain" id="PRO_5003923792" evidence="1">
    <location>
        <begin position="25"/>
        <end position="250"/>
    </location>
</feature>
<dbReference type="HOGENOM" id="CLU_082400_0_0_6"/>
<sequence>MKGFNIIALVIASCGMSLATNAIASVGSSKSQIAKNSDLRIGETAKNQGAHKGPAGEPGIGVKSIKNGKLISFAGLTRMAPANTDDVHVISMPNSPNAPKSHRNMGVFNFAQVADAEVYFGEWSQTGEITDISHTSYYSGKDITTNMPTGGTATYSIKGINQYAGGPLLQGHLNADFGAKTLKGNIDAVSINAKIKDNATFRGLAEIGELQGKAKGHFFGDQAKHISGITQFSDHSKDIAFGGSRGDIQN</sequence>
<accession>K8WLX8</accession>
<dbReference type="InterPro" id="IPR011250">
    <property type="entry name" value="OMP/PagP_B-barrel"/>
</dbReference>
<dbReference type="Pfam" id="PF22829">
    <property type="entry name" value="HphA_C"/>
    <property type="match status" value="1"/>
</dbReference>
<evidence type="ECO:0000259" key="2">
    <source>
        <dbReference type="Pfam" id="PF22828"/>
    </source>
</evidence>
<gene>
    <name evidence="4" type="ORF">OO7_02666</name>
</gene>
<dbReference type="Proteomes" id="UP000010290">
    <property type="component" value="Chromosome"/>
</dbReference>
<comment type="caution">
    <text evidence="4">The sequence shown here is derived from an EMBL/GenBank/DDBJ whole genome shotgun (WGS) entry which is preliminary data.</text>
</comment>
<evidence type="ECO:0000313" key="4">
    <source>
        <dbReference type="EMBL" id="EKT60956.1"/>
    </source>
</evidence>
<dbReference type="RefSeq" id="WP_008914414.1">
    <property type="nucleotide sequence ID" value="NZ_CM001773.1"/>
</dbReference>
<dbReference type="Pfam" id="PF22828">
    <property type="entry name" value="HphA_N"/>
    <property type="match status" value="1"/>
</dbReference>
<proteinExistence type="predicted"/>
<dbReference type="PATRIC" id="fig|1141660.3.peg.536"/>
<dbReference type="InterPro" id="IPR054536">
    <property type="entry name" value="HphA_C"/>
</dbReference>
<evidence type="ECO:0000256" key="1">
    <source>
        <dbReference type="SAM" id="SignalP"/>
    </source>
</evidence>
<name>K8WLX8_9GAMM</name>
<dbReference type="AlphaFoldDB" id="K8WLX8"/>
<dbReference type="InterPro" id="IPR054535">
    <property type="entry name" value="HphA_N"/>
</dbReference>
<feature type="domain" description="HphA C-terminal" evidence="3">
    <location>
        <begin position="145"/>
        <end position="245"/>
    </location>
</feature>
<dbReference type="InterPro" id="IPR054843">
    <property type="entry name" value="Slam_hemophilin_C"/>
</dbReference>
<feature type="domain" description="HphA N-terminal heme-binding" evidence="2">
    <location>
        <begin position="22"/>
        <end position="135"/>
    </location>
</feature>
<dbReference type="SUPFAM" id="SSF56925">
    <property type="entry name" value="OMPA-like"/>
    <property type="match status" value="1"/>
</dbReference>
<keyword evidence="1" id="KW-0732">Signal</keyword>
<reference evidence="4 5" key="1">
    <citation type="journal article" date="2012" name="BMC Genomics">
        <title>Comparative genomics of bacteria in the genus Providencia isolated from wild Drosophila melanogaster.</title>
        <authorList>
            <person name="Galac M.R."/>
            <person name="Lazzaro B.P."/>
        </authorList>
    </citation>
    <scope>NUCLEOTIDE SEQUENCE [LARGE SCALE GENOMIC DNA]</scope>
    <source>
        <strain evidence="4 5">DSM 19967</strain>
    </source>
</reference>
<protein>
    <submittedName>
        <fullName evidence="4">Uncharacterized protein</fullName>
    </submittedName>
</protein>
<dbReference type="Gene3D" id="2.40.160.90">
    <property type="match status" value="1"/>
</dbReference>
<dbReference type="OrthoDB" id="8607327at2"/>
<evidence type="ECO:0000259" key="3">
    <source>
        <dbReference type="Pfam" id="PF22829"/>
    </source>
</evidence>
<organism evidence="4 5">
    <name type="scientific">Providencia sneebia DSM 19967</name>
    <dbReference type="NCBI Taxonomy" id="1141660"/>
    <lineage>
        <taxon>Bacteria</taxon>
        <taxon>Pseudomonadati</taxon>
        <taxon>Pseudomonadota</taxon>
        <taxon>Gammaproteobacteria</taxon>
        <taxon>Enterobacterales</taxon>
        <taxon>Morganellaceae</taxon>
        <taxon>Providencia</taxon>
    </lineage>
</organism>
<keyword evidence="5" id="KW-1185">Reference proteome</keyword>